<keyword evidence="3" id="KW-1185">Reference proteome</keyword>
<gene>
    <name evidence="2" type="ORF">HK100_000652</name>
</gene>
<evidence type="ECO:0000256" key="1">
    <source>
        <dbReference type="SAM" id="MobiDB-lite"/>
    </source>
</evidence>
<feature type="non-terminal residue" evidence="2">
    <location>
        <position position="220"/>
    </location>
</feature>
<feature type="compositionally biased region" description="Polar residues" evidence="1">
    <location>
        <begin position="45"/>
        <end position="55"/>
    </location>
</feature>
<protein>
    <submittedName>
        <fullName evidence="2">Uncharacterized protein</fullName>
    </submittedName>
</protein>
<evidence type="ECO:0000313" key="3">
    <source>
        <dbReference type="Proteomes" id="UP001211907"/>
    </source>
</evidence>
<proteinExistence type="predicted"/>
<feature type="region of interest" description="Disordered" evidence="1">
    <location>
        <begin position="1"/>
        <end position="58"/>
    </location>
</feature>
<organism evidence="2 3">
    <name type="scientific">Physocladia obscura</name>
    <dbReference type="NCBI Taxonomy" id="109957"/>
    <lineage>
        <taxon>Eukaryota</taxon>
        <taxon>Fungi</taxon>
        <taxon>Fungi incertae sedis</taxon>
        <taxon>Chytridiomycota</taxon>
        <taxon>Chytridiomycota incertae sedis</taxon>
        <taxon>Chytridiomycetes</taxon>
        <taxon>Chytridiales</taxon>
        <taxon>Chytriomycetaceae</taxon>
        <taxon>Physocladia</taxon>
    </lineage>
</organism>
<name>A0AAD5XLQ8_9FUNG</name>
<dbReference type="AlphaFoldDB" id="A0AAD5XLQ8"/>
<feature type="compositionally biased region" description="Polar residues" evidence="1">
    <location>
        <begin position="1"/>
        <end position="15"/>
    </location>
</feature>
<reference evidence="2" key="1">
    <citation type="submission" date="2020-05" db="EMBL/GenBank/DDBJ databases">
        <title>Phylogenomic resolution of chytrid fungi.</title>
        <authorList>
            <person name="Stajich J.E."/>
            <person name="Amses K."/>
            <person name="Simmons R."/>
            <person name="Seto K."/>
            <person name="Myers J."/>
            <person name="Bonds A."/>
            <person name="Quandt C.A."/>
            <person name="Barry K."/>
            <person name="Liu P."/>
            <person name="Grigoriev I."/>
            <person name="Longcore J.E."/>
            <person name="James T.Y."/>
        </authorList>
    </citation>
    <scope>NUCLEOTIDE SEQUENCE</scope>
    <source>
        <strain evidence="2">JEL0513</strain>
    </source>
</reference>
<comment type="caution">
    <text evidence="2">The sequence shown here is derived from an EMBL/GenBank/DDBJ whole genome shotgun (WGS) entry which is preliminary data.</text>
</comment>
<dbReference type="EMBL" id="JADGJH010000113">
    <property type="protein sequence ID" value="KAJ3137439.1"/>
    <property type="molecule type" value="Genomic_DNA"/>
</dbReference>
<accession>A0AAD5XLQ8</accession>
<dbReference type="Proteomes" id="UP001211907">
    <property type="component" value="Unassembled WGS sequence"/>
</dbReference>
<evidence type="ECO:0000313" key="2">
    <source>
        <dbReference type="EMBL" id="KAJ3137439.1"/>
    </source>
</evidence>
<sequence>MGNRLSVITTPSTDGTAPDVPSVTSRIRHSGLMARLGSSGEKGKNPTTPTGSGSANKRKEIIHDSVVLSLAIPPPPIEPLPITKESSPVFKSGPSWRDNSNYFYDDDLSPGIPSPPVDLDVTFYNSVIAKEWVPTSIDTDDVTADNRSSNSDMRDYYPIGRSNYILPVDKDEQIRLEFQHYMLKHAFNGNGSKQLTTSAISCEIVICSDVHGLLLPQYGH</sequence>